<dbReference type="InterPro" id="IPR032675">
    <property type="entry name" value="LRR_dom_sf"/>
</dbReference>
<dbReference type="Proteomes" id="UP000521943">
    <property type="component" value="Unassembled WGS sequence"/>
</dbReference>
<dbReference type="Gene3D" id="3.80.10.10">
    <property type="entry name" value="Ribonuclease Inhibitor"/>
    <property type="match status" value="1"/>
</dbReference>
<dbReference type="SUPFAM" id="SSF52047">
    <property type="entry name" value="RNI-like"/>
    <property type="match status" value="1"/>
</dbReference>
<protein>
    <recommendedName>
        <fullName evidence="3">F-box domain-containing protein</fullName>
    </recommendedName>
</protein>
<evidence type="ECO:0000313" key="2">
    <source>
        <dbReference type="Proteomes" id="UP000521943"/>
    </source>
</evidence>
<name>A0A8H6I6M5_9AGAR</name>
<sequence>MTSLREKFSPATKKILGEDANTLEGNDVGVYQDSLKNRIAELQEELRALRSRQNSLVPINRFPPEILSKIFIAVREDRPILRWIQVMHVCQYWRDAGIGCAELWSNVQSRTFRTPGLVGLMLDRSKDSLLSVTFKNSKKRGATIPSELTEVISQTHRLRSLELTDIGGEDNFVRELLEGHSEDALPYLEKLSLVSDNLAEPKFLGPKPIFGGGCPSLKSLEAVSFILNNWTILPLGSSLTNLTIDGRSSDVQLHHPPTNGFIGALSEMKALKHLRIHHFLPYDIPADPTTTPIATFPHLARLDLRDTIHSVTTFVRSLRFPKTTSPILQIWDRPGQAAFDYLLATLGESWNTVDACSSGNWPFASTSTSRSSRLGIQTLTVNNFRSFDREAYRLALNFEFSPKSGHSPLNIDFWNIRAEEPGILFAPVAQHLDMTSIQQLRIVDSDALPEAFWQRFAALKKLNTLYFEFSKIHTFLEWMNGDPAFQRLSETQALEVGSSDNGGSVAMTEPATPYFPQLSMLELCEVLVGTGSDSMGDTFFDWLEKRLLLKPLGCPTMQARLRHCEGWFDPEDWEEACLMLPDVYVKWVGLDSSDSEEDADDSHDV</sequence>
<accession>A0A8H6I6M5</accession>
<dbReference type="OrthoDB" id="3365698at2759"/>
<dbReference type="EMBL" id="JACGCI010000014">
    <property type="protein sequence ID" value="KAF6759776.1"/>
    <property type="molecule type" value="Genomic_DNA"/>
</dbReference>
<evidence type="ECO:0000313" key="1">
    <source>
        <dbReference type="EMBL" id="KAF6759776.1"/>
    </source>
</evidence>
<keyword evidence="2" id="KW-1185">Reference proteome</keyword>
<gene>
    <name evidence="1" type="ORF">DFP72DRAFT_884162</name>
</gene>
<dbReference type="AlphaFoldDB" id="A0A8H6I6M5"/>
<comment type="caution">
    <text evidence="1">The sequence shown here is derived from an EMBL/GenBank/DDBJ whole genome shotgun (WGS) entry which is preliminary data.</text>
</comment>
<dbReference type="Gene3D" id="1.20.1280.50">
    <property type="match status" value="1"/>
</dbReference>
<evidence type="ECO:0008006" key="3">
    <source>
        <dbReference type="Google" id="ProtNLM"/>
    </source>
</evidence>
<organism evidence="1 2">
    <name type="scientific">Ephemerocybe angulata</name>
    <dbReference type="NCBI Taxonomy" id="980116"/>
    <lineage>
        <taxon>Eukaryota</taxon>
        <taxon>Fungi</taxon>
        <taxon>Dikarya</taxon>
        <taxon>Basidiomycota</taxon>
        <taxon>Agaricomycotina</taxon>
        <taxon>Agaricomycetes</taxon>
        <taxon>Agaricomycetidae</taxon>
        <taxon>Agaricales</taxon>
        <taxon>Agaricineae</taxon>
        <taxon>Psathyrellaceae</taxon>
        <taxon>Ephemerocybe</taxon>
    </lineage>
</organism>
<reference evidence="1 2" key="1">
    <citation type="submission" date="2020-07" db="EMBL/GenBank/DDBJ databases">
        <title>Comparative genomics of pyrophilous fungi reveals a link between fire events and developmental genes.</title>
        <authorList>
            <consortium name="DOE Joint Genome Institute"/>
            <person name="Steindorff A.S."/>
            <person name="Carver A."/>
            <person name="Calhoun S."/>
            <person name="Stillman K."/>
            <person name="Liu H."/>
            <person name="Lipzen A."/>
            <person name="Pangilinan J."/>
            <person name="Labutti K."/>
            <person name="Bruns T.D."/>
            <person name="Grigoriev I.V."/>
        </authorList>
    </citation>
    <scope>NUCLEOTIDE SEQUENCE [LARGE SCALE GENOMIC DNA]</scope>
    <source>
        <strain evidence="1 2">CBS 144469</strain>
    </source>
</reference>
<proteinExistence type="predicted"/>